<feature type="signal peptide" evidence="1">
    <location>
        <begin position="1"/>
        <end position="19"/>
    </location>
</feature>
<gene>
    <name evidence="3" type="ORF">CEX98_14190</name>
</gene>
<organism evidence="3 4">
    <name type="scientific">Pseudoalteromonas piscicida</name>
    <dbReference type="NCBI Taxonomy" id="43662"/>
    <lineage>
        <taxon>Bacteria</taxon>
        <taxon>Pseudomonadati</taxon>
        <taxon>Pseudomonadota</taxon>
        <taxon>Gammaproteobacteria</taxon>
        <taxon>Alteromonadales</taxon>
        <taxon>Pseudoalteromonadaceae</taxon>
        <taxon>Pseudoalteromonas</taxon>
    </lineage>
</organism>
<evidence type="ECO:0000256" key="1">
    <source>
        <dbReference type="SAM" id="SignalP"/>
    </source>
</evidence>
<keyword evidence="4" id="KW-1185">Reference proteome</keyword>
<reference evidence="4" key="1">
    <citation type="journal article" date="2019" name="Genome Announc.">
        <title>Draft Genome Sequence of Pseudoalteromonas piscicida Strain 36Y ROTHPW, an Hypersaline Seawater Isolate from the South Coast of Sonora, Mexico.</title>
        <authorList>
            <person name="Sanchez-Diaz R."/>
            <person name="Molina-Garza Z.J."/>
            <person name="Cruz-Suarez L.E."/>
            <person name="Selvin J."/>
            <person name="Kiran G.S."/>
            <person name="Ibarra-Gamez J.C."/>
            <person name="Gomez-Gil B."/>
            <person name="Galaviz-Silva L."/>
        </authorList>
    </citation>
    <scope>NUCLEOTIDE SEQUENCE [LARGE SCALE GENOMIC DNA]</scope>
    <source>
        <strain evidence="4">36Y_RITHPW</strain>
    </source>
</reference>
<evidence type="ECO:0000313" key="3">
    <source>
        <dbReference type="EMBL" id="PCK31203.1"/>
    </source>
</evidence>
<protein>
    <recommendedName>
        <fullName evidence="2">Chalcone isomerase domain-containing protein</fullName>
    </recommendedName>
</protein>
<dbReference type="RefSeq" id="WP_099642720.1">
    <property type="nucleotide sequence ID" value="NZ_JAQPZX010000001.1"/>
</dbReference>
<comment type="caution">
    <text evidence="3">The sequence shown here is derived from an EMBL/GenBank/DDBJ whole genome shotgun (WGS) entry which is preliminary data.</text>
</comment>
<feature type="chain" id="PRO_5012992227" description="Chalcone isomerase domain-containing protein" evidence="1">
    <location>
        <begin position="20"/>
        <end position="173"/>
    </location>
</feature>
<name>A0A2A5JP26_PSEO7</name>
<dbReference type="AlphaFoldDB" id="A0A2A5JP26"/>
<evidence type="ECO:0000313" key="4">
    <source>
        <dbReference type="Proteomes" id="UP000228621"/>
    </source>
</evidence>
<keyword evidence="1" id="KW-0732">Signal</keyword>
<evidence type="ECO:0000259" key="2">
    <source>
        <dbReference type="Pfam" id="PF16036"/>
    </source>
</evidence>
<dbReference type="InterPro" id="IPR016087">
    <property type="entry name" value="Chalcone_isomerase"/>
</dbReference>
<proteinExistence type="predicted"/>
<dbReference type="OrthoDB" id="8527419at2"/>
<dbReference type="Proteomes" id="UP000228621">
    <property type="component" value="Unassembled WGS sequence"/>
</dbReference>
<dbReference type="Pfam" id="PF16036">
    <property type="entry name" value="Chalcone_3"/>
    <property type="match status" value="1"/>
</dbReference>
<sequence>MQRTIIGLMVLLQSFAVTASENVVSQFIDNPKQVGETSRMTYLFWDVYDASLYAPQGNFSKERPFVLELKYLRALNGKDIAVRSLQEMQKQGFENPTLGQQWLTQMKQIFPDVSKNTRLFGVKTPAGYTQFYQGQELIGEVKDSDFTHWFFNIWLGEKTSEPQMRAELLGLRR</sequence>
<dbReference type="EMBL" id="NKHF01000062">
    <property type="protein sequence ID" value="PCK31203.1"/>
    <property type="molecule type" value="Genomic_DNA"/>
</dbReference>
<accession>A0A2A5JP26</accession>
<feature type="domain" description="Chalcone isomerase" evidence="2">
    <location>
        <begin position="42"/>
        <end position="170"/>
    </location>
</feature>